<name>A0AAE8N6Q3_9PEZI</name>
<evidence type="ECO:0000313" key="2">
    <source>
        <dbReference type="EMBL" id="SPO07271.1"/>
    </source>
</evidence>
<accession>A0AAE8N6Q3</accession>
<feature type="chain" id="PRO_5042090705" evidence="1">
    <location>
        <begin position="20"/>
        <end position="84"/>
    </location>
</feature>
<dbReference type="AlphaFoldDB" id="A0AAE8N6Q3"/>
<gene>
    <name evidence="2" type="ORF">DNG_09965</name>
</gene>
<feature type="signal peptide" evidence="1">
    <location>
        <begin position="1"/>
        <end position="19"/>
    </location>
</feature>
<keyword evidence="1" id="KW-0732">Signal</keyword>
<dbReference type="EMBL" id="ONZQ02000019">
    <property type="protein sequence ID" value="SPO07271.1"/>
    <property type="molecule type" value="Genomic_DNA"/>
</dbReference>
<keyword evidence="3" id="KW-1185">Reference proteome</keyword>
<dbReference type="Proteomes" id="UP001187682">
    <property type="component" value="Unassembled WGS sequence"/>
</dbReference>
<comment type="caution">
    <text evidence="2">The sequence shown here is derived from an EMBL/GenBank/DDBJ whole genome shotgun (WGS) entry which is preliminary data.</text>
</comment>
<protein>
    <submittedName>
        <fullName evidence="2">Uncharacterized protein</fullName>
    </submittedName>
</protein>
<proteinExistence type="predicted"/>
<organism evidence="2 3">
    <name type="scientific">Cephalotrichum gorgonifer</name>
    <dbReference type="NCBI Taxonomy" id="2041049"/>
    <lineage>
        <taxon>Eukaryota</taxon>
        <taxon>Fungi</taxon>
        <taxon>Dikarya</taxon>
        <taxon>Ascomycota</taxon>
        <taxon>Pezizomycotina</taxon>
        <taxon>Sordariomycetes</taxon>
        <taxon>Hypocreomycetidae</taxon>
        <taxon>Microascales</taxon>
        <taxon>Microascaceae</taxon>
        <taxon>Cephalotrichum</taxon>
    </lineage>
</organism>
<evidence type="ECO:0000256" key="1">
    <source>
        <dbReference type="SAM" id="SignalP"/>
    </source>
</evidence>
<evidence type="ECO:0000313" key="3">
    <source>
        <dbReference type="Proteomes" id="UP001187682"/>
    </source>
</evidence>
<reference evidence="2" key="1">
    <citation type="submission" date="2018-03" db="EMBL/GenBank/DDBJ databases">
        <authorList>
            <person name="Guldener U."/>
        </authorList>
    </citation>
    <scope>NUCLEOTIDE SEQUENCE</scope>
</reference>
<sequence>MRFENFFAASFLVLGAAAADTWCYYCHDDLGDESGKGQYPTYNCGDKCGYKYYHTSNDMKCWRSDHGMNDCIKGCCADAKNCVY</sequence>